<dbReference type="InterPro" id="IPR032675">
    <property type="entry name" value="LRR_dom_sf"/>
</dbReference>
<dbReference type="GO" id="GO:0009055">
    <property type="term" value="F:electron transfer activity"/>
    <property type="evidence" value="ECO:0007669"/>
    <property type="project" value="InterPro"/>
</dbReference>
<dbReference type="InterPro" id="IPR036927">
    <property type="entry name" value="Cyt_c_oxase-like_su1_sf"/>
</dbReference>
<feature type="domain" description="DUF2231" evidence="3">
    <location>
        <begin position="13"/>
        <end position="131"/>
    </location>
</feature>
<dbReference type="Pfam" id="PF07635">
    <property type="entry name" value="PSCyt1"/>
    <property type="match status" value="1"/>
</dbReference>
<dbReference type="RefSeq" id="WP_039139256.1">
    <property type="nucleotide sequence ID" value="NZ_JSVC01000009.1"/>
</dbReference>
<feature type="transmembrane region" description="Helical" evidence="1">
    <location>
        <begin position="110"/>
        <end position="128"/>
    </location>
</feature>
<feature type="transmembrane region" description="Helical" evidence="1">
    <location>
        <begin position="16"/>
        <end position="35"/>
    </location>
</feature>
<keyword evidence="1" id="KW-0812">Transmembrane</keyword>
<keyword evidence="1" id="KW-1133">Transmembrane helix</keyword>
<dbReference type="Gene3D" id="3.80.10.10">
    <property type="entry name" value="Ribonuclease Inhibitor"/>
    <property type="match status" value="1"/>
</dbReference>
<feature type="domain" description="Cytochrome C Planctomycete-type" evidence="2">
    <location>
        <begin position="175"/>
        <end position="234"/>
    </location>
</feature>
<keyword evidence="1" id="KW-0472">Membrane</keyword>
<dbReference type="PANTHER" id="PTHR35889:SF3">
    <property type="entry name" value="F-BOX DOMAIN-CONTAINING PROTEIN"/>
    <property type="match status" value="1"/>
</dbReference>
<dbReference type="Gene3D" id="1.20.210.10">
    <property type="entry name" value="Cytochrome c oxidase-like, subunit I domain"/>
    <property type="match status" value="1"/>
</dbReference>
<dbReference type="AlphaFoldDB" id="A0A0C1ILI0"/>
<name>A0A0C1ILI0_9BACT</name>
<keyword evidence="5" id="KW-1185">Reference proteome</keyword>
<evidence type="ECO:0000256" key="1">
    <source>
        <dbReference type="SAM" id="Phobius"/>
    </source>
</evidence>
<sequence length="467" mass="51073">MTILSITEFVGHLHPMLVHFPIGILLMASIFRLVATIGKSPSLQPAVPVMIFWGMLAAIVSCISGLLLSQGADYDQALITRHRWLGIGTAVISIALYITYKRRLNPKLTAWISALLVVLVATTGHLGGSLTHGEDYLSASFGNVVDTGPALPPIPQVQEAHVYNDIVQPLLEARCYNCHGTNKQKGKLRLDQPGLILKGGEDGKIISDSNPDESEMIKRLMLPIDAKKHMPPKERAQLTPEELAFLHWWVTNGAPFDSKVNQLAMTSGIQPVLAALQSGTTAGPVINDDLPAVPVEPAPSEIVNRLKKAGVMIVPVAQNSNYLSANFVTASSTTDSIISLLESLKGQLVWLKLDGARLSDSAFRLIGRDTLLRRLQLSNTTLTDQSIIHLRSLKNLRSLNIVNTRVTYSGIQVLRELKHLRHLYLYQTEISNADWPALLRAFPDVALDSGNYSLPMLPGDTTVIRLP</sequence>
<gene>
    <name evidence="4" type="ORF">OI18_08405</name>
</gene>
<dbReference type="OrthoDB" id="713772at2"/>
<feature type="transmembrane region" description="Helical" evidence="1">
    <location>
        <begin position="47"/>
        <end position="69"/>
    </location>
</feature>
<reference evidence="4 5" key="1">
    <citation type="submission" date="2014-11" db="EMBL/GenBank/DDBJ databases">
        <title>Genome sequence of Flavihumibacter solisilvae 3-3.</title>
        <authorList>
            <person name="Zhou G."/>
            <person name="Li M."/>
            <person name="Wang G."/>
        </authorList>
    </citation>
    <scope>NUCLEOTIDE SEQUENCE [LARGE SCALE GENOMIC DNA]</scope>
    <source>
        <strain evidence="4 5">3-3</strain>
    </source>
</reference>
<dbReference type="PANTHER" id="PTHR35889">
    <property type="entry name" value="CYCLOINULO-OLIGOSACCHARIDE FRUCTANOTRANSFERASE-RELATED"/>
    <property type="match status" value="1"/>
</dbReference>
<dbReference type="Pfam" id="PF09990">
    <property type="entry name" value="DUF2231"/>
    <property type="match status" value="1"/>
</dbReference>
<protein>
    <submittedName>
        <fullName evidence="4">Uncharacterized protein</fullName>
    </submittedName>
</protein>
<comment type="caution">
    <text evidence="4">The sequence shown here is derived from an EMBL/GenBank/DDBJ whole genome shotgun (WGS) entry which is preliminary data.</text>
</comment>
<dbReference type="STRING" id="1349421.OI18_08405"/>
<dbReference type="GO" id="GO:0020037">
    <property type="term" value="F:heme binding"/>
    <property type="evidence" value="ECO:0007669"/>
    <property type="project" value="InterPro"/>
</dbReference>
<dbReference type="EMBL" id="JSVC01000009">
    <property type="protein sequence ID" value="KIC95075.1"/>
    <property type="molecule type" value="Genomic_DNA"/>
</dbReference>
<dbReference type="InterPro" id="IPR036909">
    <property type="entry name" value="Cyt_c-like_dom_sf"/>
</dbReference>
<dbReference type="InterPro" id="IPR011429">
    <property type="entry name" value="Cyt_c_Planctomycete-type"/>
</dbReference>
<dbReference type="SUPFAM" id="SSF52047">
    <property type="entry name" value="RNI-like"/>
    <property type="match status" value="1"/>
</dbReference>
<organism evidence="4 5">
    <name type="scientific">Flavihumibacter solisilvae</name>
    <dbReference type="NCBI Taxonomy" id="1349421"/>
    <lineage>
        <taxon>Bacteria</taxon>
        <taxon>Pseudomonadati</taxon>
        <taxon>Bacteroidota</taxon>
        <taxon>Chitinophagia</taxon>
        <taxon>Chitinophagales</taxon>
        <taxon>Chitinophagaceae</taxon>
        <taxon>Flavihumibacter</taxon>
    </lineage>
</organism>
<evidence type="ECO:0000259" key="3">
    <source>
        <dbReference type="Pfam" id="PF09990"/>
    </source>
</evidence>
<feature type="transmembrane region" description="Helical" evidence="1">
    <location>
        <begin position="81"/>
        <end position="98"/>
    </location>
</feature>
<accession>A0A0C1ILI0</accession>
<proteinExistence type="predicted"/>
<evidence type="ECO:0000313" key="4">
    <source>
        <dbReference type="EMBL" id="KIC95075.1"/>
    </source>
</evidence>
<evidence type="ECO:0000313" key="5">
    <source>
        <dbReference type="Proteomes" id="UP000031408"/>
    </source>
</evidence>
<evidence type="ECO:0000259" key="2">
    <source>
        <dbReference type="Pfam" id="PF07635"/>
    </source>
</evidence>
<dbReference type="InterPro" id="IPR019251">
    <property type="entry name" value="DUF2231_TM"/>
</dbReference>
<dbReference type="SUPFAM" id="SSF46626">
    <property type="entry name" value="Cytochrome c"/>
    <property type="match status" value="1"/>
</dbReference>
<dbReference type="Proteomes" id="UP000031408">
    <property type="component" value="Unassembled WGS sequence"/>
</dbReference>